<sequence>MDRQLHKKYNPQCPRQAGLPDQYMWKEKDTTYYKCYNGISHPIYDCKGWINYSLPLEMYPRVNTVHPQISMVNRMHMNLREDPNVFVREEFSHEDRNLARTEGFYYDVLPKAGMHLSSDMKPGYPLPSPYGDTRGCSACNGCV</sequence>
<evidence type="ECO:0000313" key="1">
    <source>
        <dbReference type="EMBL" id="QBK86626.1"/>
    </source>
</evidence>
<protein>
    <submittedName>
        <fullName evidence="1">Uncharacterized protein</fullName>
    </submittedName>
</protein>
<name>A0A481YVU7_9VIRU</name>
<reference evidence="1" key="1">
    <citation type="journal article" date="2019" name="MBio">
        <title>Virus Genomes from Deep Sea Sediments Expand the Ocean Megavirome and Support Independent Origins of Viral Gigantism.</title>
        <authorList>
            <person name="Backstrom D."/>
            <person name="Yutin N."/>
            <person name="Jorgensen S.L."/>
            <person name="Dharamshi J."/>
            <person name="Homa F."/>
            <person name="Zaremba-Niedwiedzka K."/>
            <person name="Spang A."/>
            <person name="Wolf Y.I."/>
            <person name="Koonin E.V."/>
            <person name="Ettema T.J."/>
        </authorList>
    </citation>
    <scope>NUCLEOTIDE SEQUENCE</scope>
</reference>
<organism evidence="1">
    <name type="scientific">Marseillevirus LCMAC102</name>
    <dbReference type="NCBI Taxonomy" id="2506603"/>
    <lineage>
        <taxon>Viruses</taxon>
        <taxon>Varidnaviria</taxon>
        <taxon>Bamfordvirae</taxon>
        <taxon>Nucleocytoviricota</taxon>
        <taxon>Megaviricetes</taxon>
        <taxon>Pimascovirales</taxon>
        <taxon>Pimascovirales incertae sedis</taxon>
        <taxon>Marseilleviridae</taxon>
    </lineage>
</organism>
<accession>A0A481YVU7</accession>
<gene>
    <name evidence="1" type="ORF">LCMAC102_04220</name>
</gene>
<proteinExistence type="predicted"/>
<dbReference type="EMBL" id="MK500334">
    <property type="protein sequence ID" value="QBK86626.1"/>
    <property type="molecule type" value="Genomic_DNA"/>
</dbReference>